<accession>A0A2G1DJ66</accession>
<evidence type="ECO:0000313" key="1">
    <source>
        <dbReference type="EMBL" id="PHO18490.1"/>
    </source>
</evidence>
<proteinExistence type="predicted"/>
<protein>
    <submittedName>
        <fullName evidence="1">Uncharacterized protein</fullName>
    </submittedName>
</protein>
<evidence type="ECO:0000313" key="2">
    <source>
        <dbReference type="Proteomes" id="UP000221222"/>
    </source>
</evidence>
<dbReference type="EMBL" id="NXFY01000006">
    <property type="protein sequence ID" value="PHO18490.1"/>
    <property type="molecule type" value="Genomic_DNA"/>
</dbReference>
<gene>
    <name evidence="1" type="ORF">CPU12_05720</name>
</gene>
<keyword evidence="2" id="KW-1185">Reference proteome</keyword>
<organism evidence="1 2">
    <name type="scientific">Malaciobacter molluscorum LMG 25693</name>
    <dbReference type="NCBI Taxonomy" id="870501"/>
    <lineage>
        <taxon>Bacteria</taxon>
        <taxon>Pseudomonadati</taxon>
        <taxon>Campylobacterota</taxon>
        <taxon>Epsilonproteobacteria</taxon>
        <taxon>Campylobacterales</taxon>
        <taxon>Arcobacteraceae</taxon>
        <taxon>Malaciobacter</taxon>
    </lineage>
</organism>
<comment type="caution">
    <text evidence="1">The sequence shown here is derived from an EMBL/GenBank/DDBJ whole genome shotgun (WGS) entry which is preliminary data.</text>
</comment>
<sequence length="81" mass="9187">MFKKSFKLLAIKLFKKLLDNANVIKPANERNLNLYLLWLIGNQIGLAKYKIITKIKLIAKVSSLISIYVIDIIKGTVNSVI</sequence>
<reference evidence="1 2" key="1">
    <citation type="submission" date="2017-09" db="EMBL/GenBank/DDBJ databases">
        <title>Arcobacter canalis sp. nov., a new species isolated from a water canal contaminated with urban sewage.</title>
        <authorList>
            <person name="Perez-Cataluna A."/>
            <person name="Salas-Masso N."/>
            <person name="Figueras M.J."/>
        </authorList>
    </citation>
    <scope>NUCLEOTIDE SEQUENCE [LARGE SCALE GENOMIC DNA]</scope>
    <source>
        <strain evidence="1 2">F98-3</strain>
    </source>
</reference>
<dbReference type="AlphaFoldDB" id="A0A2G1DJ66"/>
<name>A0A2G1DJ66_9BACT</name>
<dbReference type="Proteomes" id="UP000221222">
    <property type="component" value="Unassembled WGS sequence"/>
</dbReference>